<dbReference type="PANTHER" id="PTHR21687">
    <property type="entry name" value="PLASMALEMMA VESICLE-ASSOCIATED PROTEIN"/>
    <property type="match status" value="1"/>
</dbReference>
<accession>A0A6A4TIR9</accession>
<dbReference type="AlphaFoldDB" id="A0A6A4TIR9"/>
<sequence>MYSSSYSQAKFGLEAREPLHKTKGKSCGYYMRIVFFFSSLIQSLIIVSLVLFLIYGQPEKSAEERRVETVMVMLNDLNVTLKELELNFNRLGENNIALRKEKGELGAQLAARTAEKAALEKDFEKLKTEANNTIFQLRNRLINCERTSATTLSMMTRRPTPPIVAPAVVTSSSELKMLQSLNAQQKAMINLIQTNFTQTVQYLSQERDNALKDRDTHHQDAITLRRENTLLKEQGTTYTKYGTVCLKCKEDFAHSLDGITTVTRDFLNRINSLFPHQLTFHLTCVKQQEQMEKIRHSCTNLSRDVENKFQLYLDNVGNKVAEIQALSSRLEVQNIHLTSDVQQCERSRSEAIAEAAAQLQLKQKTHDDQVEKLLMEQNRLRDEKKLQEDSLVLKDRELKSLQQMLPAQPGFKSGLPKVGGLQAQQDKQTVANWPVGAKGKTLTVKLCIRIETYQITVLKKKVLYFFVALLGTEHSFANFTRVRVKAFTVKSSVSYYTVQSLFYELLSSFTTSFSLHKYKAMSTYSPSLQTDGVS</sequence>
<dbReference type="GO" id="GO:0002693">
    <property type="term" value="P:positive regulation of cellular extravasation"/>
    <property type="evidence" value="ECO:0007669"/>
    <property type="project" value="TreeGrafter"/>
</dbReference>
<dbReference type="EMBL" id="VEVO01000005">
    <property type="protein sequence ID" value="KAF0041942.1"/>
    <property type="molecule type" value="Genomic_DNA"/>
</dbReference>
<dbReference type="Proteomes" id="UP000438429">
    <property type="component" value="Unassembled WGS sequence"/>
</dbReference>
<keyword evidence="1" id="KW-0175">Coiled coil</keyword>
<reference evidence="3 4" key="1">
    <citation type="submission" date="2019-06" db="EMBL/GenBank/DDBJ databases">
        <title>Draft genomes of female and male turbot (Scophthalmus maximus).</title>
        <authorList>
            <person name="Xu H."/>
            <person name="Xu X.-W."/>
            <person name="Shao C."/>
            <person name="Chen S."/>
        </authorList>
    </citation>
    <scope>NUCLEOTIDE SEQUENCE [LARGE SCALE GENOMIC DNA]</scope>
    <source>
        <strain evidence="3">Ysfricsl-2016a</strain>
        <tissue evidence="3">Blood</tissue>
    </source>
</reference>
<comment type="caution">
    <text evidence="3">The sequence shown here is derived from an EMBL/GenBank/DDBJ whole genome shotgun (WGS) entry which is preliminary data.</text>
</comment>
<organism evidence="3 4">
    <name type="scientific">Scophthalmus maximus</name>
    <name type="common">Turbot</name>
    <name type="synonym">Psetta maxima</name>
    <dbReference type="NCBI Taxonomy" id="52904"/>
    <lineage>
        <taxon>Eukaryota</taxon>
        <taxon>Metazoa</taxon>
        <taxon>Chordata</taxon>
        <taxon>Craniata</taxon>
        <taxon>Vertebrata</taxon>
        <taxon>Euteleostomi</taxon>
        <taxon>Actinopterygii</taxon>
        <taxon>Neopterygii</taxon>
        <taxon>Teleostei</taxon>
        <taxon>Neoteleostei</taxon>
        <taxon>Acanthomorphata</taxon>
        <taxon>Carangaria</taxon>
        <taxon>Pleuronectiformes</taxon>
        <taxon>Pleuronectoidei</taxon>
        <taxon>Scophthalmidae</taxon>
        <taxon>Scophthalmus</taxon>
    </lineage>
</organism>
<evidence type="ECO:0000313" key="3">
    <source>
        <dbReference type="EMBL" id="KAF0041942.1"/>
    </source>
</evidence>
<evidence type="ECO:0000256" key="2">
    <source>
        <dbReference type="SAM" id="Phobius"/>
    </source>
</evidence>
<name>A0A6A4TIR9_SCOMX</name>
<keyword evidence="2" id="KW-0472">Membrane</keyword>
<keyword evidence="2" id="KW-0812">Transmembrane</keyword>
<feature type="coiled-coil region" evidence="1">
    <location>
        <begin position="74"/>
        <end position="129"/>
    </location>
</feature>
<keyword evidence="2" id="KW-1133">Transmembrane helix</keyword>
<gene>
    <name evidence="3" type="ORF">F2P81_005474</name>
</gene>
<protein>
    <recommendedName>
        <fullName evidence="5">Plasmalemma vesicle-associated protein</fullName>
    </recommendedName>
</protein>
<proteinExistence type="predicted"/>
<evidence type="ECO:0000313" key="4">
    <source>
        <dbReference type="Proteomes" id="UP000438429"/>
    </source>
</evidence>
<evidence type="ECO:0008006" key="5">
    <source>
        <dbReference type="Google" id="ProtNLM"/>
    </source>
</evidence>
<dbReference type="GO" id="GO:0043114">
    <property type="term" value="P:regulation of vascular permeability"/>
    <property type="evidence" value="ECO:0007669"/>
    <property type="project" value="TreeGrafter"/>
</dbReference>
<dbReference type="InterPro" id="IPR009538">
    <property type="entry name" value="PV-1"/>
</dbReference>
<dbReference type="PANTHER" id="PTHR21687:SF6">
    <property type="entry name" value="PLASMALEMMA VESICLE-ASSOCIATED PROTEIN"/>
    <property type="match status" value="1"/>
</dbReference>
<evidence type="ECO:0000256" key="1">
    <source>
        <dbReference type="SAM" id="Coils"/>
    </source>
</evidence>
<feature type="transmembrane region" description="Helical" evidence="2">
    <location>
        <begin position="29"/>
        <end position="55"/>
    </location>
</feature>